<sequence>MRCCHFSVGAYSGHKQRKLQLEAGPGAARDILRRSVGIGEEFSELELSVCEYPRHAEDLEVFSPAHFDGLIQVISTYYTHLQSLTLTFERPIKFDLSSTALIPLARCSSIETFSLHIDGRTVNSILPQCALGELVTGWPLLRSLSLLWWSTRTKSTRPPGYTWNTFVHLSSLCPELRSLRISSFDSSQAIPELDESPTSRLFSLTVSHAPTIPDPAHVVAFFGRLWPTLHLEVSGTETVMKKWTAVQKLLRS</sequence>
<name>A0A167FQ85_CALVF</name>
<evidence type="ECO:0000313" key="2">
    <source>
        <dbReference type="Proteomes" id="UP000076738"/>
    </source>
</evidence>
<dbReference type="Gene3D" id="3.80.10.10">
    <property type="entry name" value="Ribonuclease Inhibitor"/>
    <property type="match status" value="1"/>
</dbReference>
<protein>
    <recommendedName>
        <fullName evidence="3">F-box domain-containing protein</fullName>
    </recommendedName>
</protein>
<evidence type="ECO:0000313" key="1">
    <source>
        <dbReference type="EMBL" id="KZO89734.1"/>
    </source>
</evidence>
<reference evidence="1 2" key="1">
    <citation type="journal article" date="2016" name="Mol. Biol. Evol.">
        <title>Comparative Genomics of Early-Diverging Mushroom-Forming Fungi Provides Insights into the Origins of Lignocellulose Decay Capabilities.</title>
        <authorList>
            <person name="Nagy L.G."/>
            <person name="Riley R."/>
            <person name="Tritt A."/>
            <person name="Adam C."/>
            <person name="Daum C."/>
            <person name="Floudas D."/>
            <person name="Sun H."/>
            <person name="Yadav J.S."/>
            <person name="Pangilinan J."/>
            <person name="Larsson K.H."/>
            <person name="Matsuura K."/>
            <person name="Barry K."/>
            <person name="Labutti K."/>
            <person name="Kuo R."/>
            <person name="Ohm R.A."/>
            <person name="Bhattacharya S.S."/>
            <person name="Shirouzu T."/>
            <person name="Yoshinaga Y."/>
            <person name="Martin F.M."/>
            <person name="Grigoriev I.V."/>
            <person name="Hibbett D.S."/>
        </authorList>
    </citation>
    <scope>NUCLEOTIDE SEQUENCE [LARGE SCALE GENOMIC DNA]</scope>
    <source>
        <strain evidence="1 2">TUFC12733</strain>
    </source>
</reference>
<dbReference type="InterPro" id="IPR032675">
    <property type="entry name" value="LRR_dom_sf"/>
</dbReference>
<dbReference type="EMBL" id="KV417368">
    <property type="protein sequence ID" value="KZO89734.1"/>
    <property type="molecule type" value="Genomic_DNA"/>
</dbReference>
<dbReference type="Proteomes" id="UP000076738">
    <property type="component" value="Unassembled WGS sequence"/>
</dbReference>
<gene>
    <name evidence="1" type="ORF">CALVIDRAFT_543335</name>
</gene>
<keyword evidence="2" id="KW-1185">Reference proteome</keyword>
<dbReference type="AlphaFoldDB" id="A0A167FQ85"/>
<evidence type="ECO:0008006" key="3">
    <source>
        <dbReference type="Google" id="ProtNLM"/>
    </source>
</evidence>
<proteinExistence type="predicted"/>
<organism evidence="1 2">
    <name type="scientific">Calocera viscosa (strain TUFC12733)</name>
    <dbReference type="NCBI Taxonomy" id="1330018"/>
    <lineage>
        <taxon>Eukaryota</taxon>
        <taxon>Fungi</taxon>
        <taxon>Dikarya</taxon>
        <taxon>Basidiomycota</taxon>
        <taxon>Agaricomycotina</taxon>
        <taxon>Dacrymycetes</taxon>
        <taxon>Dacrymycetales</taxon>
        <taxon>Dacrymycetaceae</taxon>
        <taxon>Calocera</taxon>
    </lineage>
</organism>
<accession>A0A167FQ85</accession>